<dbReference type="AlphaFoldDB" id="A0A1B2EI59"/>
<dbReference type="CDD" id="cd03823">
    <property type="entry name" value="GT4_ExpE7-like"/>
    <property type="match status" value="1"/>
</dbReference>
<evidence type="ECO:0000259" key="2">
    <source>
        <dbReference type="Pfam" id="PF13439"/>
    </source>
</evidence>
<dbReference type="Pfam" id="PF13439">
    <property type="entry name" value="Glyco_transf_4"/>
    <property type="match status" value="1"/>
</dbReference>
<dbReference type="Gene3D" id="3.40.50.2000">
    <property type="entry name" value="Glycogen Phosphorylase B"/>
    <property type="match status" value="2"/>
</dbReference>
<dbReference type="SUPFAM" id="SSF53756">
    <property type="entry name" value="UDP-Glycosyltransferase/glycogen phosphorylase"/>
    <property type="match status" value="1"/>
</dbReference>
<feature type="domain" description="Glycosyl transferase family 1" evidence="1">
    <location>
        <begin position="234"/>
        <end position="382"/>
    </location>
</feature>
<protein>
    <recommendedName>
        <fullName evidence="4">Glycosyltransferase subfamily 4-like N-terminal domain-containing protein</fullName>
    </recommendedName>
</protein>
<organism evidence="3">
    <name type="scientific">Microvirga ossetica</name>
    <dbReference type="NCBI Taxonomy" id="1882682"/>
    <lineage>
        <taxon>Bacteria</taxon>
        <taxon>Pseudomonadati</taxon>
        <taxon>Pseudomonadota</taxon>
        <taxon>Alphaproteobacteria</taxon>
        <taxon>Hyphomicrobiales</taxon>
        <taxon>Methylobacteriaceae</taxon>
        <taxon>Microvirga</taxon>
    </lineage>
</organism>
<proteinExistence type="predicted"/>
<dbReference type="EMBL" id="CP016616">
    <property type="protein sequence ID" value="ANY79532.1"/>
    <property type="molecule type" value="Genomic_DNA"/>
</dbReference>
<dbReference type="KEGG" id="moc:BB934_15950"/>
<reference evidence="3" key="1">
    <citation type="submission" date="2016-07" db="EMBL/GenBank/DDBJ databases">
        <title>Microvirga ossetica sp. nov. a new species of rhizobia isolated from root nodules of the legume species Vicia alpestris Steven originated from North Ossetia region in the Caucasus.</title>
        <authorList>
            <person name="Safronova V.I."/>
            <person name="Kuznetsova I.G."/>
            <person name="Sazanova A.L."/>
            <person name="Belimov A."/>
            <person name="Andronov E."/>
            <person name="Osledkin Y.S."/>
            <person name="Onishchuk O.P."/>
            <person name="Kurchak O.N."/>
            <person name="Shaposhnikov A.I."/>
            <person name="Willems A."/>
            <person name="Tikhonovich I.A."/>
        </authorList>
    </citation>
    <scope>NUCLEOTIDE SEQUENCE [LARGE SCALE GENOMIC DNA]</scope>
    <source>
        <strain evidence="3">V5/3M</strain>
    </source>
</reference>
<evidence type="ECO:0008006" key="4">
    <source>
        <dbReference type="Google" id="ProtNLM"/>
    </source>
</evidence>
<dbReference type="InterPro" id="IPR001296">
    <property type="entry name" value="Glyco_trans_1"/>
</dbReference>
<dbReference type="InterPro" id="IPR028098">
    <property type="entry name" value="Glyco_trans_4-like_N"/>
</dbReference>
<feature type="domain" description="Glycosyltransferase subfamily 4-like N-terminal" evidence="2">
    <location>
        <begin position="13"/>
        <end position="212"/>
    </location>
</feature>
<accession>A0A1B2EI59</accession>
<evidence type="ECO:0000259" key="1">
    <source>
        <dbReference type="Pfam" id="PF00534"/>
    </source>
</evidence>
<dbReference type="InterPro" id="IPR050194">
    <property type="entry name" value="Glycosyltransferase_grp1"/>
</dbReference>
<dbReference type="Pfam" id="PF00534">
    <property type="entry name" value="Glycos_transf_1"/>
    <property type="match status" value="1"/>
</dbReference>
<gene>
    <name evidence="3" type="ORF">BB934_15950</name>
</gene>
<evidence type="ECO:0000313" key="3">
    <source>
        <dbReference type="EMBL" id="ANY79532.1"/>
    </source>
</evidence>
<sequence>MVLSHGHPDLGAGGAERAAYSLFQKLKADPTVEKAVFVARAEHQAIGHSAFFGSFRGRPDEILVAPPPVDGFTFQSQNYDLLKQLIMELIRHVRPDVVHVHHFIYWGLDIFELFQQAGVRVVFTFHEYAAICAHFGQMIKTNGRLCYAASPAECSQCFPRMSAGKFFVRESIAKMFFDNVDAFVAPSSFLKDRFVAWGLPAERIAVIENIMDQGVLHRSHAPTGRKLVSVETSRPLTLAFFGQINPYKGVDVLLEACASLPKKIRKRLAVRIHGENKHFQDTEFAQKIDRLLEETRDVVRLMGGYRNQDVVGLMQESDWVVIPSIWWENSPIVIQEARIAGRPMIYADIGGIAEKVDPELDLPFSAGSPGALADVIRLLVEGAFQADMGALSAHAKSRLAFDTENFDHHVALYARDASTIERLGQLAS</sequence>
<dbReference type="GO" id="GO:0016757">
    <property type="term" value="F:glycosyltransferase activity"/>
    <property type="evidence" value="ECO:0007669"/>
    <property type="project" value="InterPro"/>
</dbReference>
<dbReference type="PANTHER" id="PTHR45947:SF13">
    <property type="entry name" value="TRANSFERASE"/>
    <property type="match status" value="1"/>
</dbReference>
<dbReference type="PANTHER" id="PTHR45947">
    <property type="entry name" value="SULFOQUINOVOSYL TRANSFERASE SQD2"/>
    <property type="match status" value="1"/>
</dbReference>
<name>A0A1B2EI59_9HYPH</name>